<dbReference type="InterPro" id="IPR010903">
    <property type="entry name" value="DUF1517"/>
</dbReference>
<gene>
    <name evidence="1" type="ORF">POM88_051644</name>
</gene>
<dbReference type="InterPro" id="IPR053023">
    <property type="entry name" value="FLAP_modulator"/>
</dbReference>
<dbReference type="PANTHER" id="PTHR33975">
    <property type="entry name" value="MYELIN-ASSOCIATED OLIGODENDROCYTE BASIC PROTEIN"/>
    <property type="match status" value="1"/>
</dbReference>
<dbReference type="GO" id="GO:0009507">
    <property type="term" value="C:chloroplast"/>
    <property type="evidence" value="ECO:0007669"/>
    <property type="project" value="TreeGrafter"/>
</dbReference>
<dbReference type="EMBL" id="JAUIZM010000011">
    <property type="protein sequence ID" value="KAK1358388.1"/>
    <property type="molecule type" value="Genomic_DNA"/>
</dbReference>
<accession>A0AAD8H110</accession>
<name>A0AAD8H110_9APIA</name>
<keyword evidence="2" id="KW-1185">Reference proteome</keyword>
<dbReference type="AlphaFoldDB" id="A0AAD8H110"/>
<evidence type="ECO:0000313" key="1">
    <source>
        <dbReference type="EMBL" id="KAK1358388.1"/>
    </source>
</evidence>
<organism evidence="1 2">
    <name type="scientific">Heracleum sosnowskyi</name>
    <dbReference type="NCBI Taxonomy" id="360622"/>
    <lineage>
        <taxon>Eukaryota</taxon>
        <taxon>Viridiplantae</taxon>
        <taxon>Streptophyta</taxon>
        <taxon>Embryophyta</taxon>
        <taxon>Tracheophyta</taxon>
        <taxon>Spermatophyta</taxon>
        <taxon>Magnoliopsida</taxon>
        <taxon>eudicotyledons</taxon>
        <taxon>Gunneridae</taxon>
        <taxon>Pentapetalae</taxon>
        <taxon>asterids</taxon>
        <taxon>campanulids</taxon>
        <taxon>Apiales</taxon>
        <taxon>Apiaceae</taxon>
        <taxon>Apioideae</taxon>
        <taxon>apioid superclade</taxon>
        <taxon>Tordylieae</taxon>
        <taxon>Tordyliinae</taxon>
        <taxon>Heracleum</taxon>
    </lineage>
</organism>
<dbReference type="Proteomes" id="UP001237642">
    <property type="component" value="Unassembled WGS sequence"/>
</dbReference>
<dbReference type="PANTHER" id="PTHR33975:SF2">
    <property type="entry name" value="MYELIN-ASSOCIATED OLIGODENDROCYTE BASIC PROTEIN"/>
    <property type="match status" value="1"/>
</dbReference>
<proteinExistence type="predicted"/>
<protein>
    <submittedName>
        <fullName evidence="1">Uncharacterized protein</fullName>
    </submittedName>
</protein>
<dbReference type="Pfam" id="PF07466">
    <property type="entry name" value="DUF1517"/>
    <property type="match status" value="1"/>
</dbReference>
<comment type="caution">
    <text evidence="1">The sequence shown here is derived from an EMBL/GenBank/DDBJ whole genome shotgun (WGS) entry which is preliminary data.</text>
</comment>
<sequence length="262" mass="29821">MISGSSSSLTSLSSTRSCSCNCQNTSPFIQINIGFPQLSVSPTIEMIAHVYSILHPLFDQLMMSLQDGSLLLFQVAVSDKGHTLRRKLNNIAKKADTSTLDGLNYELKEAVKALRQCNDSCIHFTKLHKRYDSMKSLSKCFEEFLSQELETHGEGENTLVNVDNNVTYRNKARMVRANRRNNNGYTVVTLLVLATGKHLIPYFKENGTRYHHVSEVLQTLQCIAKNEIQSVKVLWSPRKEYEVLLEDQLRIDFPRLNPRILL</sequence>
<reference evidence="1" key="1">
    <citation type="submission" date="2023-02" db="EMBL/GenBank/DDBJ databases">
        <title>Genome of toxic invasive species Heracleum sosnowskyi carries increased number of genes despite the absence of recent whole-genome duplications.</title>
        <authorList>
            <person name="Schelkunov M."/>
            <person name="Shtratnikova V."/>
            <person name="Makarenko M."/>
            <person name="Klepikova A."/>
            <person name="Omelchenko D."/>
            <person name="Novikova G."/>
            <person name="Obukhova E."/>
            <person name="Bogdanov V."/>
            <person name="Penin A."/>
            <person name="Logacheva M."/>
        </authorList>
    </citation>
    <scope>NUCLEOTIDE SEQUENCE</scope>
    <source>
        <strain evidence="1">Hsosn_3</strain>
        <tissue evidence="1">Leaf</tissue>
    </source>
</reference>
<reference evidence="1" key="2">
    <citation type="submission" date="2023-05" db="EMBL/GenBank/DDBJ databases">
        <authorList>
            <person name="Schelkunov M.I."/>
        </authorList>
    </citation>
    <scope>NUCLEOTIDE SEQUENCE</scope>
    <source>
        <strain evidence="1">Hsosn_3</strain>
        <tissue evidence="1">Leaf</tissue>
    </source>
</reference>
<evidence type="ECO:0000313" key="2">
    <source>
        <dbReference type="Proteomes" id="UP001237642"/>
    </source>
</evidence>